<dbReference type="Pfam" id="PF06041">
    <property type="entry name" value="DUF924"/>
    <property type="match status" value="1"/>
</dbReference>
<reference evidence="1 2" key="1">
    <citation type="submission" date="2015-03" db="EMBL/GenBank/DDBJ databases">
        <title>Genomics and transcriptomics of the oil-accumulating basidiomycete yeast T. oleaginosus allow insights into substrate utilization and the diverse evolutionary trajectories of mating systems in fungi.</title>
        <authorList>
            <consortium name="DOE Joint Genome Institute"/>
            <person name="Kourist R."/>
            <person name="Kracht O."/>
            <person name="Bracharz F."/>
            <person name="Lipzen A."/>
            <person name="Nolan M."/>
            <person name="Ohm R."/>
            <person name="Grigoriev I."/>
            <person name="Sun S."/>
            <person name="Heitman J."/>
            <person name="Bruck T."/>
            <person name="Nowrousian M."/>
        </authorList>
    </citation>
    <scope>NUCLEOTIDE SEQUENCE [LARGE SCALE GENOMIC DNA]</scope>
    <source>
        <strain evidence="1 2">IBC0246</strain>
    </source>
</reference>
<evidence type="ECO:0000313" key="2">
    <source>
        <dbReference type="Proteomes" id="UP000053611"/>
    </source>
</evidence>
<proteinExistence type="predicted"/>
<dbReference type="SUPFAM" id="SSF48452">
    <property type="entry name" value="TPR-like"/>
    <property type="match status" value="1"/>
</dbReference>
<protein>
    <submittedName>
        <fullName evidence="1">DUF924-domain-containing protein</fullName>
    </submittedName>
</protein>
<sequence>MSAARTAANGTKAAAALGPNWVNDVLGLWYGVWGPKEWFMGGAPVDEKCREHLIDIWHCLSSAPAPPNPDPANIASYCGATPRECFTDGRAALAGVIVYDQAPRNMFRATPRAFETDAHALALSKYAVAKGLDTALKAEEKMFLYMPYMHSEALADQDAAVELFRRLGGPMQAEADRFAVEHRDIIAKYGRFPHRNAVLGRQSTPEEIEFIKEHPGFGQ</sequence>
<evidence type="ECO:0000313" key="1">
    <source>
        <dbReference type="EMBL" id="KLT38730.1"/>
    </source>
</evidence>
<dbReference type="Gene3D" id="1.20.58.320">
    <property type="entry name" value="TPR-like"/>
    <property type="match status" value="1"/>
</dbReference>
<organism evidence="1 2">
    <name type="scientific">Cutaneotrichosporon oleaginosum</name>
    <dbReference type="NCBI Taxonomy" id="879819"/>
    <lineage>
        <taxon>Eukaryota</taxon>
        <taxon>Fungi</taxon>
        <taxon>Dikarya</taxon>
        <taxon>Basidiomycota</taxon>
        <taxon>Agaricomycotina</taxon>
        <taxon>Tremellomycetes</taxon>
        <taxon>Trichosporonales</taxon>
        <taxon>Trichosporonaceae</taxon>
        <taxon>Cutaneotrichosporon</taxon>
    </lineage>
</organism>
<dbReference type="Proteomes" id="UP000053611">
    <property type="component" value="Unassembled WGS sequence"/>
</dbReference>
<dbReference type="InterPro" id="IPR011990">
    <property type="entry name" value="TPR-like_helical_dom_sf"/>
</dbReference>
<dbReference type="OrthoDB" id="2594351at2759"/>
<dbReference type="RefSeq" id="XP_018275221.1">
    <property type="nucleotide sequence ID" value="XM_018424553.1"/>
</dbReference>
<dbReference type="EMBL" id="KQ087286">
    <property type="protein sequence ID" value="KLT38730.1"/>
    <property type="molecule type" value="Genomic_DNA"/>
</dbReference>
<keyword evidence="2" id="KW-1185">Reference proteome</keyword>
<accession>A0A0J0XCD7</accession>
<gene>
    <name evidence="1" type="ORF">CC85DRAFT_289241</name>
</gene>
<name>A0A0J0XCD7_9TREE</name>
<dbReference type="AlphaFoldDB" id="A0A0J0XCD7"/>
<dbReference type="Gene3D" id="1.25.40.10">
    <property type="entry name" value="Tetratricopeptide repeat domain"/>
    <property type="match status" value="1"/>
</dbReference>
<dbReference type="InterPro" id="IPR010323">
    <property type="entry name" value="DUF924"/>
</dbReference>
<dbReference type="STRING" id="879819.A0A0J0XCD7"/>
<dbReference type="GeneID" id="28985156"/>